<dbReference type="PANTHER" id="PTHR11530">
    <property type="entry name" value="D-AMINO ACID OXIDASE"/>
    <property type="match status" value="1"/>
</dbReference>
<dbReference type="SUPFAM" id="SSF54373">
    <property type="entry name" value="FAD-linked reductases, C-terminal domain"/>
    <property type="match status" value="1"/>
</dbReference>
<dbReference type="Pfam" id="PF01266">
    <property type="entry name" value="DAO"/>
    <property type="match status" value="1"/>
</dbReference>
<dbReference type="EMBL" id="JAGSXJ010000046">
    <property type="protein sequence ID" value="KAH6662397.1"/>
    <property type="molecule type" value="Genomic_DNA"/>
</dbReference>
<dbReference type="InterPro" id="IPR023209">
    <property type="entry name" value="DAO"/>
</dbReference>
<comment type="cofactor">
    <cofactor evidence="1">
        <name>FAD</name>
        <dbReference type="ChEBI" id="CHEBI:57692"/>
    </cofactor>
</comment>
<name>A0A9P8V0P8_9PEZI</name>
<comment type="similarity">
    <text evidence="2">Belongs to the DAMOX/DASOX family.</text>
</comment>
<dbReference type="Gene3D" id="3.30.9.10">
    <property type="entry name" value="D-Amino Acid Oxidase, subunit A, domain 2"/>
    <property type="match status" value="1"/>
</dbReference>
<dbReference type="PANTHER" id="PTHR11530:SF16">
    <property type="entry name" value="D-AMINO ACID OXIDASE (AFU_ORTHOLOGUE AFUA_5G11290)"/>
    <property type="match status" value="1"/>
</dbReference>
<organism evidence="8 9">
    <name type="scientific">Plectosphaerella plurivora</name>
    <dbReference type="NCBI Taxonomy" id="936078"/>
    <lineage>
        <taxon>Eukaryota</taxon>
        <taxon>Fungi</taxon>
        <taxon>Dikarya</taxon>
        <taxon>Ascomycota</taxon>
        <taxon>Pezizomycotina</taxon>
        <taxon>Sordariomycetes</taxon>
        <taxon>Hypocreomycetidae</taxon>
        <taxon>Glomerellales</taxon>
        <taxon>Plectosphaerellaceae</taxon>
        <taxon>Plectosphaerella</taxon>
    </lineage>
</organism>
<dbReference type="OrthoDB" id="409956at2759"/>
<evidence type="ECO:0000256" key="2">
    <source>
        <dbReference type="ARBA" id="ARBA00006730"/>
    </source>
</evidence>
<evidence type="ECO:0000256" key="3">
    <source>
        <dbReference type="ARBA" id="ARBA00022630"/>
    </source>
</evidence>
<dbReference type="GO" id="GO:0003884">
    <property type="term" value="F:D-amino-acid oxidase activity"/>
    <property type="evidence" value="ECO:0007669"/>
    <property type="project" value="InterPro"/>
</dbReference>
<feature type="chain" id="PRO_5040332514" evidence="6">
    <location>
        <begin position="19"/>
        <end position="367"/>
    </location>
</feature>
<reference evidence="8" key="1">
    <citation type="journal article" date="2021" name="Nat. Commun.">
        <title>Genetic determinants of endophytism in the Arabidopsis root mycobiome.</title>
        <authorList>
            <person name="Mesny F."/>
            <person name="Miyauchi S."/>
            <person name="Thiergart T."/>
            <person name="Pickel B."/>
            <person name="Atanasova L."/>
            <person name="Karlsson M."/>
            <person name="Huettel B."/>
            <person name="Barry K.W."/>
            <person name="Haridas S."/>
            <person name="Chen C."/>
            <person name="Bauer D."/>
            <person name="Andreopoulos W."/>
            <person name="Pangilinan J."/>
            <person name="LaButti K."/>
            <person name="Riley R."/>
            <person name="Lipzen A."/>
            <person name="Clum A."/>
            <person name="Drula E."/>
            <person name="Henrissat B."/>
            <person name="Kohler A."/>
            <person name="Grigoriev I.V."/>
            <person name="Martin F.M."/>
            <person name="Hacquard S."/>
        </authorList>
    </citation>
    <scope>NUCLEOTIDE SEQUENCE</scope>
    <source>
        <strain evidence="8">MPI-SDFR-AT-0117</strain>
    </source>
</reference>
<dbReference type="GO" id="GO:0071949">
    <property type="term" value="F:FAD binding"/>
    <property type="evidence" value="ECO:0007669"/>
    <property type="project" value="InterPro"/>
</dbReference>
<keyword evidence="9" id="KW-1185">Reference proteome</keyword>
<dbReference type="Proteomes" id="UP000770015">
    <property type="component" value="Unassembled WGS sequence"/>
</dbReference>
<keyword evidence="5" id="KW-0560">Oxidoreductase</keyword>
<evidence type="ECO:0000313" key="9">
    <source>
        <dbReference type="Proteomes" id="UP000770015"/>
    </source>
</evidence>
<sequence length="367" mass="40124">MAINIVVLGAGVSGLTSALQLSKDPRYSVTVIAKHMPGDYSADYASPWAGANFQPFSTESECRWEERSWPEMSRLAARVPEAGIHFQPSQIYRRQKDADSGATSFDSMFIHNPWYSRLFPDFRELSPDELPSGVTSGCEFTGICINTAIYLPWLVGQCSRQGVVFRRGAIAHINELKAMHHTGQKVHVIVNSSGLGSKFLGGVEDQHMIPIRGQVVLVENESPSMYNISGTDDGAEEISYVMTRAVGGGTILGGTYQKGNWDPTPDPKITERIIQRCATLRPSMAAGQGVDGIRIVRECVGLRPYRKSGVRVEADMATFGDGTLTVHNYGHAGWGYQGSYGCAEHVVELVADFVNGRTEPAHLRSKL</sequence>
<dbReference type="GO" id="GO:0019478">
    <property type="term" value="P:D-amino acid catabolic process"/>
    <property type="evidence" value="ECO:0007669"/>
    <property type="project" value="TreeGrafter"/>
</dbReference>
<feature type="domain" description="FAD dependent oxidoreductase" evidence="7">
    <location>
        <begin position="5"/>
        <end position="349"/>
    </location>
</feature>
<comment type="caution">
    <text evidence="8">The sequence shown here is derived from an EMBL/GenBank/DDBJ whole genome shotgun (WGS) entry which is preliminary data.</text>
</comment>
<evidence type="ECO:0000256" key="4">
    <source>
        <dbReference type="ARBA" id="ARBA00022827"/>
    </source>
</evidence>
<keyword evidence="6" id="KW-0732">Signal</keyword>
<dbReference type="AlphaFoldDB" id="A0A9P8V0P8"/>
<proteinExistence type="inferred from homology"/>
<evidence type="ECO:0000259" key="7">
    <source>
        <dbReference type="Pfam" id="PF01266"/>
    </source>
</evidence>
<evidence type="ECO:0000256" key="5">
    <source>
        <dbReference type="ARBA" id="ARBA00023002"/>
    </source>
</evidence>
<dbReference type="GO" id="GO:0005737">
    <property type="term" value="C:cytoplasm"/>
    <property type="evidence" value="ECO:0007669"/>
    <property type="project" value="TreeGrafter"/>
</dbReference>
<evidence type="ECO:0000256" key="6">
    <source>
        <dbReference type="SAM" id="SignalP"/>
    </source>
</evidence>
<evidence type="ECO:0000313" key="8">
    <source>
        <dbReference type="EMBL" id="KAH6662397.1"/>
    </source>
</evidence>
<keyword evidence="4" id="KW-0274">FAD</keyword>
<dbReference type="SUPFAM" id="SSF51971">
    <property type="entry name" value="Nucleotide-binding domain"/>
    <property type="match status" value="1"/>
</dbReference>
<evidence type="ECO:0000256" key="1">
    <source>
        <dbReference type="ARBA" id="ARBA00001974"/>
    </source>
</evidence>
<protein>
    <submittedName>
        <fullName evidence="8">FAD dependent oxidoreductase</fullName>
    </submittedName>
</protein>
<dbReference type="InterPro" id="IPR006076">
    <property type="entry name" value="FAD-dep_OxRdtase"/>
</dbReference>
<accession>A0A9P8V0P8</accession>
<feature type="signal peptide" evidence="6">
    <location>
        <begin position="1"/>
        <end position="18"/>
    </location>
</feature>
<gene>
    <name evidence="8" type="ORF">F5X68DRAFT_225911</name>
</gene>
<dbReference type="Gene3D" id="3.40.50.720">
    <property type="entry name" value="NAD(P)-binding Rossmann-like Domain"/>
    <property type="match status" value="1"/>
</dbReference>
<dbReference type="PIRSF" id="PIRSF000189">
    <property type="entry name" value="D-aa_oxidase"/>
    <property type="match status" value="1"/>
</dbReference>
<keyword evidence="3" id="KW-0285">Flavoprotein</keyword>